<feature type="domain" description="Arf-GAP" evidence="8">
    <location>
        <begin position="16"/>
        <end position="141"/>
    </location>
</feature>
<dbReference type="Pfam" id="PF01412">
    <property type="entry name" value="ArfGap"/>
    <property type="match status" value="1"/>
</dbReference>
<evidence type="ECO:0000256" key="2">
    <source>
        <dbReference type="ARBA" id="ARBA00022723"/>
    </source>
</evidence>
<dbReference type="InterPro" id="IPR000008">
    <property type="entry name" value="C2_dom"/>
</dbReference>
<keyword evidence="4" id="KW-0862">Zinc</keyword>
<dbReference type="PANTHER" id="PTHR46220:SF1">
    <property type="entry name" value="ADP-RIBOSYLATION FACTOR GTPASE-ACTIVATING PROTEIN AGD12"/>
    <property type="match status" value="1"/>
</dbReference>
<dbReference type="InterPro" id="IPR037278">
    <property type="entry name" value="ARFGAP/RecO"/>
</dbReference>
<dbReference type="AlphaFoldDB" id="A0ABD1Z692"/>
<dbReference type="InterPro" id="IPR035892">
    <property type="entry name" value="C2_domain_sf"/>
</dbReference>
<dbReference type="FunFam" id="1.10.220.150:FF:000009">
    <property type="entry name" value="stromal membrane-associated protein 1 isoform X1"/>
    <property type="match status" value="1"/>
</dbReference>
<proteinExistence type="predicted"/>
<evidence type="ECO:0000259" key="7">
    <source>
        <dbReference type="PROSITE" id="PS50004"/>
    </source>
</evidence>
<name>A0ABD1Z692_9MARC</name>
<dbReference type="GO" id="GO:0005096">
    <property type="term" value="F:GTPase activator activity"/>
    <property type="evidence" value="ECO:0007669"/>
    <property type="project" value="UniProtKB-KW"/>
</dbReference>
<evidence type="ECO:0000256" key="4">
    <source>
        <dbReference type="ARBA" id="ARBA00022833"/>
    </source>
</evidence>
<feature type="region of interest" description="Disordered" evidence="6">
    <location>
        <begin position="142"/>
        <end position="161"/>
    </location>
</feature>
<comment type="caution">
    <text evidence="9">The sequence shown here is derived from an EMBL/GenBank/DDBJ whole genome shotgun (WGS) entry which is preliminary data.</text>
</comment>
<evidence type="ECO:0000256" key="3">
    <source>
        <dbReference type="ARBA" id="ARBA00022771"/>
    </source>
</evidence>
<dbReference type="CDD" id="cd08204">
    <property type="entry name" value="ArfGap"/>
    <property type="match status" value="1"/>
</dbReference>
<dbReference type="GO" id="GO:0008270">
    <property type="term" value="F:zinc ion binding"/>
    <property type="evidence" value="ECO:0007669"/>
    <property type="project" value="UniProtKB-KW"/>
</dbReference>
<evidence type="ECO:0000313" key="9">
    <source>
        <dbReference type="EMBL" id="KAL2643304.1"/>
    </source>
</evidence>
<dbReference type="PROSITE" id="PS50115">
    <property type="entry name" value="ARFGAP"/>
    <property type="match status" value="1"/>
</dbReference>
<dbReference type="InterPro" id="IPR044518">
    <property type="entry name" value="ARF_GAP_AGD11/12/13"/>
</dbReference>
<protein>
    <submittedName>
        <fullName evidence="9">Uncharacterized protein</fullName>
    </submittedName>
</protein>
<keyword evidence="3 5" id="KW-0863">Zinc-finger</keyword>
<feature type="domain" description="C2" evidence="7">
    <location>
        <begin position="165"/>
        <end position="282"/>
    </location>
</feature>
<dbReference type="Gene3D" id="1.10.220.150">
    <property type="entry name" value="Arf GTPase activating protein"/>
    <property type="match status" value="1"/>
</dbReference>
<keyword evidence="1" id="KW-0343">GTPase activation</keyword>
<dbReference type="PRINTS" id="PR00360">
    <property type="entry name" value="C2DOMAIN"/>
</dbReference>
<evidence type="ECO:0000256" key="6">
    <source>
        <dbReference type="SAM" id="MobiDB-lite"/>
    </source>
</evidence>
<evidence type="ECO:0000256" key="1">
    <source>
        <dbReference type="ARBA" id="ARBA00022468"/>
    </source>
</evidence>
<organism evidence="9 10">
    <name type="scientific">Riccia fluitans</name>
    <dbReference type="NCBI Taxonomy" id="41844"/>
    <lineage>
        <taxon>Eukaryota</taxon>
        <taxon>Viridiplantae</taxon>
        <taxon>Streptophyta</taxon>
        <taxon>Embryophyta</taxon>
        <taxon>Marchantiophyta</taxon>
        <taxon>Marchantiopsida</taxon>
        <taxon>Marchantiidae</taxon>
        <taxon>Marchantiales</taxon>
        <taxon>Ricciaceae</taxon>
        <taxon>Riccia</taxon>
    </lineage>
</organism>
<evidence type="ECO:0000259" key="8">
    <source>
        <dbReference type="PROSITE" id="PS50115"/>
    </source>
</evidence>
<dbReference type="PROSITE" id="PS50004">
    <property type="entry name" value="C2"/>
    <property type="match status" value="1"/>
</dbReference>
<dbReference type="PRINTS" id="PR00405">
    <property type="entry name" value="REVINTRACTNG"/>
</dbReference>
<sequence>MTEPWEEEERASSESMRKLKELWERPENQSCADCGAPDAKWASTNLGVFICTKCSSVHRNLGPEVSDVLSITTDTWTDSQVECMLAVEGNTAANAIFEAYPPRDIKKPAAHSTSFQRTEWIRRKYEEQEFLTPSLRLKSSKSSDYEANSAGSRTNSIARLPSGISRSSSKLSLSKTDVEELGQLKVTVRCGRNLVIRDYRSSDPYVRVSILQQMVQTKVIASNLNPVWNEEFLLSVPDLTPAHPVKLQVFDKDIMSTDDAMGEAEVDINPLVEAARMYEGVTMDGGRMRIGRWLSTRDNALTGDSSIWLCDGRITQEMTLKLQNVDSGELDVALEWIPSL</sequence>
<dbReference type="InterPro" id="IPR038508">
    <property type="entry name" value="ArfGAP_dom_sf"/>
</dbReference>
<dbReference type="SUPFAM" id="SSF57863">
    <property type="entry name" value="ArfGap/RecO-like zinc finger"/>
    <property type="match status" value="1"/>
</dbReference>
<reference evidence="9 10" key="1">
    <citation type="submission" date="2024-09" db="EMBL/GenBank/DDBJ databases">
        <title>Chromosome-scale assembly of Riccia fluitans.</title>
        <authorList>
            <person name="Paukszto L."/>
            <person name="Sawicki J."/>
            <person name="Karawczyk K."/>
            <person name="Piernik-Szablinska J."/>
            <person name="Szczecinska M."/>
            <person name="Mazdziarz M."/>
        </authorList>
    </citation>
    <scope>NUCLEOTIDE SEQUENCE [LARGE SCALE GENOMIC DNA]</scope>
    <source>
        <strain evidence="9">Rf_01</strain>
        <tissue evidence="9">Aerial parts of the thallus</tissue>
    </source>
</reference>
<feature type="compositionally biased region" description="Polar residues" evidence="6">
    <location>
        <begin position="142"/>
        <end position="157"/>
    </location>
</feature>
<keyword evidence="2" id="KW-0479">Metal-binding</keyword>
<keyword evidence="10" id="KW-1185">Reference proteome</keyword>
<gene>
    <name evidence="9" type="ORF">R1flu_010891</name>
</gene>
<dbReference type="Gene3D" id="2.60.40.150">
    <property type="entry name" value="C2 domain"/>
    <property type="match status" value="1"/>
</dbReference>
<evidence type="ECO:0000313" key="10">
    <source>
        <dbReference type="Proteomes" id="UP001605036"/>
    </source>
</evidence>
<dbReference type="PANTHER" id="PTHR46220">
    <property type="entry name" value="ADP-RIBOSYLATION FACTOR GTPASE-ACTIVATING PROTEIN AGD12"/>
    <property type="match status" value="1"/>
</dbReference>
<dbReference type="SMART" id="SM00105">
    <property type="entry name" value="ArfGap"/>
    <property type="match status" value="1"/>
</dbReference>
<dbReference type="InterPro" id="IPR001164">
    <property type="entry name" value="ArfGAP_dom"/>
</dbReference>
<accession>A0ABD1Z692</accession>
<evidence type="ECO:0000256" key="5">
    <source>
        <dbReference type="PROSITE-ProRule" id="PRU00288"/>
    </source>
</evidence>
<dbReference type="Proteomes" id="UP001605036">
    <property type="component" value="Unassembled WGS sequence"/>
</dbReference>
<dbReference type="Pfam" id="PF00168">
    <property type="entry name" value="C2"/>
    <property type="match status" value="1"/>
</dbReference>
<dbReference type="SUPFAM" id="SSF49562">
    <property type="entry name" value="C2 domain (Calcium/lipid-binding domain, CaLB)"/>
    <property type="match status" value="1"/>
</dbReference>
<dbReference type="SMART" id="SM00239">
    <property type="entry name" value="C2"/>
    <property type="match status" value="1"/>
</dbReference>
<dbReference type="EMBL" id="JBHFFA010000002">
    <property type="protein sequence ID" value="KAL2643304.1"/>
    <property type="molecule type" value="Genomic_DNA"/>
</dbReference>